<dbReference type="Pfam" id="PF01981">
    <property type="entry name" value="PTH2"/>
    <property type="match status" value="1"/>
</dbReference>
<dbReference type="InterPro" id="IPR002833">
    <property type="entry name" value="PTH2"/>
</dbReference>
<dbReference type="RefSeq" id="WP_187056839.1">
    <property type="nucleotide sequence ID" value="NZ_CP060412.1"/>
</dbReference>
<organism evidence="5 6">
    <name type="scientific">Dyella telluris</name>
    <dbReference type="NCBI Taxonomy" id="2763498"/>
    <lineage>
        <taxon>Bacteria</taxon>
        <taxon>Pseudomonadati</taxon>
        <taxon>Pseudomonadota</taxon>
        <taxon>Gammaproteobacteria</taxon>
        <taxon>Lysobacterales</taxon>
        <taxon>Rhodanobacteraceae</taxon>
        <taxon>Dyella</taxon>
    </lineage>
</organism>
<keyword evidence="2" id="KW-0378">Hydrolase</keyword>
<dbReference type="PANTHER" id="PTHR12649">
    <property type="entry name" value="PEPTIDYL-TRNA HYDROLASE 2"/>
    <property type="match status" value="1"/>
</dbReference>
<dbReference type="InterPro" id="IPR023476">
    <property type="entry name" value="Pep_tRNA_hydro_II_dom_sf"/>
</dbReference>
<evidence type="ECO:0000313" key="5">
    <source>
        <dbReference type="EMBL" id="QNK01377.1"/>
    </source>
</evidence>
<keyword evidence="6" id="KW-1185">Reference proteome</keyword>
<dbReference type="SUPFAM" id="SSF102462">
    <property type="entry name" value="Peptidyl-tRNA hydrolase II"/>
    <property type="match status" value="1"/>
</dbReference>
<evidence type="ECO:0000256" key="3">
    <source>
        <dbReference type="ARBA" id="ARBA00038050"/>
    </source>
</evidence>
<dbReference type="AlphaFoldDB" id="A0A7G8Q3L9"/>
<name>A0A7G8Q3L9_9GAMM</name>
<dbReference type="EC" id="3.1.1.29" evidence="1"/>
<dbReference type="Gene3D" id="3.40.1490.10">
    <property type="entry name" value="Bit1"/>
    <property type="match status" value="1"/>
</dbReference>
<evidence type="ECO:0000313" key="6">
    <source>
        <dbReference type="Proteomes" id="UP000515873"/>
    </source>
</evidence>
<sequence length="150" mass="16801">MKHLLDPDIALMLDERKRTMADFSADYRPLNMYVIYRADLDMSPGKLAAQCGHALVNAFDKAKHDRPLITSTYKGTGEGTKIVMYAKSLQALIRAYRDMQNAGLPHHLVIDRGHTLLPHFTGEPVVTALGIGPVYRDEVEGTTKRYTMAK</sequence>
<dbReference type="EMBL" id="CP060412">
    <property type="protein sequence ID" value="QNK01377.1"/>
    <property type="molecule type" value="Genomic_DNA"/>
</dbReference>
<evidence type="ECO:0000256" key="1">
    <source>
        <dbReference type="ARBA" id="ARBA00013260"/>
    </source>
</evidence>
<dbReference type="Proteomes" id="UP000515873">
    <property type="component" value="Chromosome"/>
</dbReference>
<dbReference type="PANTHER" id="PTHR12649:SF11">
    <property type="entry name" value="PEPTIDYL-TRNA HYDROLASE 2, MITOCHONDRIAL"/>
    <property type="match status" value="1"/>
</dbReference>
<evidence type="ECO:0000256" key="4">
    <source>
        <dbReference type="ARBA" id="ARBA00048707"/>
    </source>
</evidence>
<dbReference type="KEGG" id="dtl:H8F01_20445"/>
<proteinExistence type="inferred from homology"/>
<accession>A0A7G8Q3L9</accession>
<reference evidence="5 6" key="1">
    <citation type="submission" date="2020-08" db="EMBL/GenBank/DDBJ databases">
        <title>Dyella sp. G9 isolated from forest soil.</title>
        <authorList>
            <person name="Fu J."/>
            <person name="Qiu L."/>
        </authorList>
    </citation>
    <scope>NUCLEOTIDE SEQUENCE [LARGE SCALE GENOMIC DNA]</scope>
    <source>
        <strain evidence="5 6">G9</strain>
    </source>
</reference>
<dbReference type="GO" id="GO:0004045">
    <property type="term" value="F:peptidyl-tRNA hydrolase activity"/>
    <property type="evidence" value="ECO:0007669"/>
    <property type="project" value="UniProtKB-EC"/>
</dbReference>
<comment type="catalytic activity">
    <reaction evidence="4">
        <text>an N-acyl-L-alpha-aminoacyl-tRNA + H2O = an N-acyl-L-amino acid + a tRNA + H(+)</text>
        <dbReference type="Rhea" id="RHEA:54448"/>
        <dbReference type="Rhea" id="RHEA-COMP:10123"/>
        <dbReference type="Rhea" id="RHEA-COMP:13883"/>
        <dbReference type="ChEBI" id="CHEBI:15377"/>
        <dbReference type="ChEBI" id="CHEBI:15378"/>
        <dbReference type="ChEBI" id="CHEBI:59874"/>
        <dbReference type="ChEBI" id="CHEBI:78442"/>
        <dbReference type="ChEBI" id="CHEBI:138191"/>
        <dbReference type="EC" id="3.1.1.29"/>
    </reaction>
</comment>
<protein>
    <recommendedName>
        <fullName evidence="1">peptidyl-tRNA hydrolase</fullName>
        <ecNumber evidence="1">3.1.1.29</ecNumber>
    </recommendedName>
</protein>
<dbReference type="GO" id="GO:0005829">
    <property type="term" value="C:cytosol"/>
    <property type="evidence" value="ECO:0007669"/>
    <property type="project" value="TreeGrafter"/>
</dbReference>
<gene>
    <name evidence="5" type="ORF">H8F01_20445</name>
</gene>
<evidence type="ECO:0000256" key="2">
    <source>
        <dbReference type="ARBA" id="ARBA00022801"/>
    </source>
</evidence>
<comment type="similarity">
    <text evidence="3">Belongs to the PTH2 family.</text>
</comment>